<sequence length="29" mass="3216">MPCPAHDGDNGLILICALFYSFVNVRVSY</sequence>
<dbReference type="AlphaFoldDB" id="A0A375J3N0"/>
<dbReference type="Proteomes" id="UP000256805">
    <property type="component" value="Unassembled WGS sequence"/>
</dbReference>
<accession>A0A375J3N0</accession>
<dbReference type="EMBL" id="OVTA01000033">
    <property type="protein sequence ID" value="SPR99784.1"/>
    <property type="molecule type" value="Genomic_DNA"/>
</dbReference>
<evidence type="ECO:0000313" key="1">
    <source>
        <dbReference type="EMBL" id="SPR99784.1"/>
    </source>
</evidence>
<reference evidence="1 2" key="1">
    <citation type="submission" date="2018-01" db="EMBL/GenBank/DDBJ databases">
        <authorList>
            <person name="Gaut B.S."/>
            <person name="Morton B.R."/>
            <person name="Clegg M.T."/>
            <person name="Duvall M.R."/>
        </authorList>
    </citation>
    <scope>NUCLEOTIDE SEQUENCE [LARGE SCALE GENOMIC DNA]</scope>
    <source>
        <strain evidence="1">Cupriavidus taiwanensis cmp 52</strain>
    </source>
</reference>
<gene>
    <name evidence="1" type="ORF">CBM2634_B100177</name>
</gene>
<organism evidence="1 2">
    <name type="scientific">Cupriavidus taiwanensis</name>
    <dbReference type="NCBI Taxonomy" id="164546"/>
    <lineage>
        <taxon>Bacteria</taxon>
        <taxon>Pseudomonadati</taxon>
        <taxon>Pseudomonadota</taxon>
        <taxon>Betaproteobacteria</taxon>
        <taxon>Burkholderiales</taxon>
        <taxon>Burkholderiaceae</taxon>
        <taxon>Cupriavidus</taxon>
    </lineage>
</organism>
<protein>
    <submittedName>
        <fullName evidence="1">Uncharacterized protein</fullName>
    </submittedName>
</protein>
<name>A0A375J3N0_9BURK</name>
<proteinExistence type="predicted"/>
<evidence type="ECO:0000313" key="2">
    <source>
        <dbReference type="Proteomes" id="UP000256805"/>
    </source>
</evidence>